<dbReference type="AlphaFoldDB" id="W1YLG2"/>
<dbReference type="EMBL" id="AZMM01002624">
    <property type="protein sequence ID" value="ETJ43383.1"/>
    <property type="molecule type" value="Genomic_DNA"/>
</dbReference>
<accession>W1YLG2</accession>
<dbReference type="Gene3D" id="3.90.1150.10">
    <property type="entry name" value="Aspartate Aminotransferase, domain 1"/>
    <property type="match status" value="1"/>
</dbReference>
<sequence>GFNEEKRNKAIQILAEKGIATNVHYKPLPMLTLYKNLGYDIKDYPNAYAMYENEITLPVYSTLDLEDAEYIAREVVNVI</sequence>
<feature type="non-terminal residue" evidence="1">
    <location>
        <position position="1"/>
    </location>
</feature>
<dbReference type="InterPro" id="IPR015424">
    <property type="entry name" value="PyrdxlP-dep_Trfase"/>
</dbReference>
<proteinExistence type="predicted"/>
<gene>
    <name evidence="1" type="ORF">Q604_UNBC02624G0001</name>
</gene>
<organism evidence="1">
    <name type="scientific">human gut metagenome</name>
    <dbReference type="NCBI Taxonomy" id="408170"/>
    <lineage>
        <taxon>unclassified sequences</taxon>
        <taxon>metagenomes</taxon>
        <taxon>organismal metagenomes</taxon>
    </lineage>
</organism>
<name>W1YLG2_9ZZZZ</name>
<comment type="caution">
    <text evidence="1">The sequence shown here is derived from an EMBL/GenBank/DDBJ whole genome shotgun (WGS) entry which is preliminary data.</text>
</comment>
<dbReference type="InterPro" id="IPR015422">
    <property type="entry name" value="PyrdxlP-dep_Trfase_small"/>
</dbReference>
<dbReference type="SUPFAM" id="SSF53383">
    <property type="entry name" value="PLP-dependent transferases"/>
    <property type="match status" value="1"/>
</dbReference>
<dbReference type="InterPro" id="IPR000653">
    <property type="entry name" value="DegT/StrS_aminotransferase"/>
</dbReference>
<feature type="non-terminal residue" evidence="1">
    <location>
        <position position="79"/>
    </location>
</feature>
<evidence type="ECO:0000313" key="1">
    <source>
        <dbReference type="EMBL" id="ETJ43383.1"/>
    </source>
</evidence>
<reference evidence="1" key="1">
    <citation type="submission" date="2013-12" db="EMBL/GenBank/DDBJ databases">
        <title>A Varibaculum cambriense genome reconstructed from a premature infant gut community with otherwise low bacterial novelty that shifts toward anaerobic metabolism during the third week of life.</title>
        <authorList>
            <person name="Brown C.T."/>
            <person name="Sharon I."/>
            <person name="Thomas B.C."/>
            <person name="Castelle C.J."/>
            <person name="Morowitz M.J."/>
            <person name="Banfield J.F."/>
        </authorList>
    </citation>
    <scope>NUCLEOTIDE SEQUENCE</scope>
</reference>
<dbReference type="Pfam" id="PF01041">
    <property type="entry name" value="DegT_DnrJ_EryC1"/>
    <property type="match status" value="1"/>
</dbReference>
<protein>
    <submittedName>
        <fullName evidence="1">Spore coat polysaccharide biosynthesis protein SpsC</fullName>
    </submittedName>
</protein>